<organism evidence="1">
    <name type="scientific">Lepeophtheirus salmonis</name>
    <name type="common">Salmon louse</name>
    <name type="synonym">Caligus salmonis</name>
    <dbReference type="NCBI Taxonomy" id="72036"/>
    <lineage>
        <taxon>Eukaryota</taxon>
        <taxon>Metazoa</taxon>
        <taxon>Ecdysozoa</taxon>
        <taxon>Arthropoda</taxon>
        <taxon>Crustacea</taxon>
        <taxon>Multicrustacea</taxon>
        <taxon>Hexanauplia</taxon>
        <taxon>Copepoda</taxon>
        <taxon>Siphonostomatoida</taxon>
        <taxon>Caligidae</taxon>
        <taxon>Lepeophtheirus</taxon>
    </lineage>
</organism>
<accession>A0A0K2UZF7</accession>
<name>A0A0K2UZF7_LEPSM</name>
<feature type="non-terminal residue" evidence="1">
    <location>
        <position position="1"/>
    </location>
</feature>
<dbReference type="AlphaFoldDB" id="A0A0K2UZF7"/>
<protein>
    <submittedName>
        <fullName evidence="1">Uncharacterized protein</fullName>
    </submittedName>
</protein>
<reference evidence="1" key="1">
    <citation type="submission" date="2014-05" db="EMBL/GenBank/DDBJ databases">
        <authorList>
            <person name="Chronopoulou M."/>
        </authorList>
    </citation>
    <scope>NUCLEOTIDE SEQUENCE</scope>
    <source>
        <tissue evidence="1">Whole organism</tissue>
    </source>
</reference>
<proteinExistence type="predicted"/>
<sequence>PIKTNEHNSQLKKIIIWRKNLTIIHSKAHKKTRPNSSEALFKKELNTSNIVLNQVIVHKLSQKWFINQRLTVTTLDNENDRRIQILF</sequence>
<dbReference type="EMBL" id="HACA01026293">
    <property type="protein sequence ID" value="CDW43654.1"/>
    <property type="molecule type" value="Transcribed_RNA"/>
</dbReference>
<evidence type="ECO:0000313" key="1">
    <source>
        <dbReference type="EMBL" id="CDW43654.1"/>
    </source>
</evidence>